<protein>
    <submittedName>
        <fullName evidence="1">Uncharacterized protein</fullName>
    </submittedName>
</protein>
<organism evidence="1 2">
    <name type="scientific">Thermocrinis albus (strain DSM 14484 / JCM 11386 / HI 11/12)</name>
    <dbReference type="NCBI Taxonomy" id="638303"/>
    <lineage>
        <taxon>Bacteria</taxon>
        <taxon>Pseudomonadati</taxon>
        <taxon>Aquificota</taxon>
        <taxon>Aquificia</taxon>
        <taxon>Aquificales</taxon>
        <taxon>Aquificaceae</taxon>
        <taxon>Thermocrinis</taxon>
    </lineage>
</organism>
<dbReference type="RefSeq" id="WP_012991609.1">
    <property type="nucleotide sequence ID" value="NC_013894.1"/>
</dbReference>
<dbReference type="OrthoDB" id="13416at2"/>
<gene>
    <name evidence="1" type="ordered locus">Thal_0568</name>
</gene>
<dbReference type="STRING" id="638303.Thal_0568"/>
<accession>D3SPW5</accession>
<dbReference type="EMBL" id="CP001931">
    <property type="protein sequence ID" value="ADC89202.1"/>
    <property type="molecule type" value="Genomic_DNA"/>
</dbReference>
<proteinExistence type="predicted"/>
<keyword evidence="2" id="KW-1185">Reference proteome</keyword>
<reference evidence="2" key="1">
    <citation type="journal article" date="2010" name="Stand. Genomic Sci.">
        <title>Complete genome sequence of Thermocrinis albus type strain (HI 11/12T).</title>
        <authorList>
            <person name="Wirth R."/>
            <person name="Sikorski J."/>
            <person name="Brambilla E."/>
            <person name="Misra M."/>
            <person name="Lapidus A."/>
            <person name="Copeland A."/>
            <person name="Nolan M."/>
            <person name="Lucas S."/>
            <person name="Chen F."/>
            <person name="Tice H."/>
            <person name="Cheng J.F."/>
            <person name="Han C."/>
            <person name="Detter J.C."/>
            <person name="Tapia R."/>
            <person name="Bruce D."/>
            <person name="Goodwin L."/>
            <person name="Pitluck S."/>
            <person name="Pati A."/>
            <person name="Anderson I."/>
            <person name="Ivanova N."/>
            <person name="Mavromatis K."/>
            <person name="Mikhailova N."/>
            <person name="Chen A."/>
            <person name="Palaniappan K."/>
            <person name="Bilek Y."/>
            <person name="Hader T."/>
            <person name="Land M."/>
            <person name="Hauser L."/>
            <person name="Chang Y.J."/>
            <person name="Jeffries C.D."/>
            <person name="Tindall B.J."/>
            <person name="Rohde M."/>
            <person name="Goker M."/>
            <person name="Bristow J."/>
            <person name="Eisen J.A."/>
            <person name="Markowitz V."/>
            <person name="Hugenholtz P."/>
            <person name="Kyrpides N.C."/>
            <person name="Klenk H.P."/>
        </authorList>
    </citation>
    <scope>NUCLEOTIDE SEQUENCE [LARGE SCALE GENOMIC DNA]</scope>
    <source>
        <strain evidence="2">DSM 14484 / JCM 11386 / HI 11/12</strain>
    </source>
</reference>
<dbReference type="KEGG" id="tal:Thal_0568"/>
<dbReference type="Proteomes" id="UP000002043">
    <property type="component" value="Chromosome"/>
</dbReference>
<name>D3SPW5_THEAH</name>
<sequence>MKVLMISFDKSLVGRLKDLLKEYDVAEFKNGEEAVNSNIQYADVIIYDAIAGSISEEDINSMYKQKFKDSLYVILVDQLFPIDAKNLLPHRKVLVDRDKAEERIMDVLRGGEIPEEMTGGVTQMEKPSSKIMIFSLDPDFIKKLKDALGEGFLYLEAKSVREVIPQAEQADILVIDALSGVLAQKVLTELSRKEEVRGKPFVILVDELFGVDVSDVELGEKYIFGRESELSKAVQKIQELGQRRAVAILEEEPVEKSVESISNLEKEPVEKPVESILEELLSGYSGTTYEPTETPQASHVEEKMSGSLREALLQSLPSLLKENIHQALDQEMIRDQIKETLRSVLSEEVIKEAVKDVVKDVLSSVDIASLIREEAYRALKERLREIIT</sequence>
<dbReference type="HOGENOM" id="CLU_711582_0_0_0"/>
<dbReference type="AlphaFoldDB" id="D3SPW5"/>
<evidence type="ECO:0000313" key="1">
    <source>
        <dbReference type="EMBL" id="ADC89202.1"/>
    </source>
</evidence>
<evidence type="ECO:0000313" key="2">
    <source>
        <dbReference type="Proteomes" id="UP000002043"/>
    </source>
</evidence>
<dbReference type="eggNOG" id="COG0745">
    <property type="taxonomic scope" value="Bacteria"/>
</dbReference>